<gene>
    <name evidence="2" type="ORF">TSUD_99110</name>
</gene>
<keyword evidence="1" id="KW-1133">Transmembrane helix</keyword>
<dbReference type="AlphaFoldDB" id="A0A2Z6P2N7"/>
<sequence>MERRRGPPGGKGLWADIKGDFMRFLLEFYSNGQLVKGSNCTFIALIPKVVNPQRIADYRPISLVGCMYKVLAKVLANRLKSVIGYLRDPISFCQRPSNFGWLIQAYLKGIRWALKALLLFIFLIYNLLMIRLKVNFHKGLLIGVNIAKAWVREATAQLFKKIIPLHRREESRKINWIEWDKICLDKEYGGLGLRRVKEFNISLLGKWCWRLLQEPESLWFKVLAAKYGTRDGQVDIGGFRASNWWKVINSIRFGIDLGSGTWFGDNVVDSTDVWEWIPDHDTGYSVGGAYNLLTRMYAHETSPHNALICNKLVPSKSAIISWLGIACVLPDNALSLASQFCGAHGFNKNIKTCLQAIWIASIWSIWKARNNRVFNGKTVNLNRFGFGVTWRSWIRACVFSGNLYVLVNGSPAKEINIQRGLKQGDPLAPFLFLLVVEGLSGAVRSPLSLTFGRQKQFSETLNLPQVLSNFLGVAKRFLHCRVGSLPFMYLGLPEGANPRKERTWKPLLDTLTKRLSDWTFRYVSLGGRVVLLNSIINPISIFYLSFMKMPIKIWNLIVKMQRQFLWGTTIKEQKIPWVSWTNVCKPKADGGLGVRDLRVVNLALLGKWRWRLLHGGQGIWRDILLARYRSLYPSPHLGGRLVGFRGTWWRDIFLLGGSPDSSSNWFSEEIGKKIDNGLLTLFWFEQ</sequence>
<reference evidence="3" key="1">
    <citation type="journal article" date="2017" name="Front. Plant Sci.">
        <title>Climate Clever Clovers: New Paradigm to Reduce the Environmental Footprint of Ruminants by Breeding Low Methanogenic Forages Utilizing Haplotype Variation.</title>
        <authorList>
            <person name="Kaur P."/>
            <person name="Appels R."/>
            <person name="Bayer P.E."/>
            <person name="Keeble-Gagnere G."/>
            <person name="Wang J."/>
            <person name="Hirakawa H."/>
            <person name="Shirasawa K."/>
            <person name="Vercoe P."/>
            <person name="Stefanova K."/>
            <person name="Durmic Z."/>
            <person name="Nichols P."/>
            <person name="Revell C."/>
            <person name="Isobe S.N."/>
            <person name="Edwards D."/>
            <person name="Erskine W."/>
        </authorList>
    </citation>
    <scope>NUCLEOTIDE SEQUENCE [LARGE SCALE GENOMIC DNA]</scope>
    <source>
        <strain evidence="3">cv. Daliak</strain>
    </source>
</reference>
<dbReference type="PANTHER" id="PTHR33116:SF78">
    <property type="entry name" value="OS12G0587133 PROTEIN"/>
    <property type="match status" value="1"/>
</dbReference>
<dbReference type="PANTHER" id="PTHR33116">
    <property type="entry name" value="REVERSE TRANSCRIPTASE ZINC-BINDING DOMAIN-CONTAINING PROTEIN-RELATED-RELATED"/>
    <property type="match status" value="1"/>
</dbReference>
<accession>A0A2Z6P2N7</accession>
<keyword evidence="1" id="KW-0472">Membrane</keyword>
<feature type="transmembrane region" description="Helical" evidence="1">
    <location>
        <begin position="112"/>
        <end position="132"/>
    </location>
</feature>
<name>A0A2Z6P2N7_TRISU</name>
<evidence type="ECO:0000256" key="1">
    <source>
        <dbReference type="SAM" id="Phobius"/>
    </source>
</evidence>
<protein>
    <recommendedName>
        <fullName evidence="4">Reverse transcriptase domain-containing protein</fullName>
    </recommendedName>
</protein>
<evidence type="ECO:0008006" key="4">
    <source>
        <dbReference type="Google" id="ProtNLM"/>
    </source>
</evidence>
<keyword evidence="1" id="KW-0812">Transmembrane</keyword>
<organism evidence="2 3">
    <name type="scientific">Trifolium subterraneum</name>
    <name type="common">Subterranean clover</name>
    <dbReference type="NCBI Taxonomy" id="3900"/>
    <lineage>
        <taxon>Eukaryota</taxon>
        <taxon>Viridiplantae</taxon>
        <taxon>Streptophyta</taxon>
        <taxon>Embryophyta</taxon>
        <taxon>Tracheophyta</taxon>
        <taxon>Spermatophyta</taxon>
        <taxon>Magnoliopsida</taxon>
        <taxon>eudicotyledons</taxon>
        <taxon>Gunneridae</taxon>
        <taxon>Pentapetalae</taxon>
        <taxon>rosids</taxon>
        <taxon>fabids</taxon>
        <taxon>Fabales</taxon>
        <taxon>Fabaceae</taxon>
        <taxon>Papilionoideae</taxon>
        <taxon>50 kb inversion clade</taxon>
        <taxon>NPAAA clade</taxon>
        <taxon>Hologalegina</taxon>
        <taxon>IRL clade</taxon>
        <taxon>Trifolieae</taxon>
        <taxon>Trifolium</taxon>
    </lineage>
</organism>
<evidence type="ECO:0000313" key="3">
    <source>
        <dbReference type="Proteomes" id="UP000242715"/>
    </source>
</evidence>
<dbReference type="OrthoDB" id="2287349at2759"/>
<dbReference type="EMBL" id="DF974857">
    <property type="protein sequence ID" value="GAU50741.1"/>
    <property type="molecule type" value="Genomic_DNA"/>
</dbReference>
<keyword evidence="3" id="KW-1185">Reference proteome</keyword>
<evidence type="ECO:0000313" key="2">
    <source>
        <dbReference type="EMBL" id="GAU50741.1"/>
    </source>
</evidence>
<dbReference type="Proteomes" id="UP000242715">
    <property type="component" value="Unassembled WGS sequence"/>
</dbReference>
<proteinExistence type="predicted"/>